<feature type="region of interest" description="Disordered" evidence="2">
    <location>
        <begin position="1092"/>
        <end position="1117"/>
    </location>
</feature>
<keyword evidence="1" id="KW-0175">Coiled coil</keyword>
<accession>E4YC89</accession>
<reference evidence="3" key="1">
    <citation type="journal article" date="2010" name="Science">
        <title>Plasticity of animal genome architecture unmasked by rapid evolution of a pelagic tunicate.</title>
        <authorList>
            <person name="Denoeud F."/>
            <person name="Henriet S."/>
            <person name="Mungpakdee S."/>
            <person name="Aury J.M."/>
            <person name="Da Silva C."/>
            <person name="Brinkmann H."/>
            <person name="Mikhaleva J."/>
            <person name="Olsen L.C."/>
            <person name="Jubin C."/>
            <person name="Canestro C."/>
            <person name="Bouquet J.M."/>
            <person name="Danks G."/>
            <person name="Poulain J."/>
            <person name="Campsteijn C."/>
            <person name="Adamski M."/>
            <person name="Cross I."/>
            <person name="Yadetie F."/>
            <person name="Muffato M."/>
            <person name="Louis A."/>
            <person name="Butcher S."/>
            <person name="Tsagkogeorga G."/>
            <person name="Konrad A."/>
            <person name="Singh S."/>
            <person name="Jensen M.F."/>
            <person name="Cong E.H."/>
            <person name="Eikeseth-Otteraa H."/>
            <person name="Noel B."/>
            <person name="Anthouard V."/>
            <person name="Porcel B.M."/>
            <person name="Kachouri-Lafond R."/>
            <person name="Nishino A."/>
            <person name="Ugolini M."/>
            <person name="Chourrout P."/>
            <person name="Nishida H."/>
            <person name="Aasland R."/>
            <person name="Huzurbazar S."/>
            <person name="Westhof E."/>
            <person name="Delsuc F."/>
            <person name="Lehrach H."/>
            <person name="Reinhardt R."/>
            <person name="Weissenbach J."/>
            <person name="Roy S.W."/>
            <person name="Artiguenave F."/>
            <person name="Postlethwait J.H."/>
            <person name="Manak J.R."/>
            <person name="Thompson E.M."/>
            <person name="Jaillon O."/>
            <person name="Du Pasquier L."/>
            <person name="Boudinot P."/>
            <person name="Liberles D.A."/>
            <person name="Volff J.N."/>
            <person name="Philippe H."/>
            <person name="Lenhard B."/>
            <person name="Roest Crollius H."/>
            <person name="Wincker P."/>
            <person name="Chourrout D."/>
        </authorList>
    </citation>
    <scope>NUCLEOTIDE SEQUENCE [LARGE SCALE GENOMIC DNA]</scope>
</reference>
<protein>
    <submittedName>
        <fullName evidence="3">Uncharacterized protein</fullName>
    </submittedName>
</protein>
<evidence type="ECO:0000256" key="1">
    <source>
        <dbReference type="SAM" id="Coils"/>
    </source>
</evidence>
<proteinExistence type="predicted"/>
<feature type="region of interest" description="Disordered" evidence="2">
    <location>
        <begin position="942"/>
        <end position="961"/>
    </location>
</feature>
<dbReference type="EMBL" id="FN654399">
    <property type="protein sequence ID" value="CBY33156.1"/>
    <property type="molecule type" value="Genomic_DNA"/>
</dbReference>
<evidence type="ECO:0000313" key="3">
    <source>
        <dbReference type="EMBL" id="CBY33156.1"/>
    </source>
</evidence>
<dbReference type="Gene3D" id="1.20.58.60">
    <property type="match status" value="1"/>
</dbReference>
<evidence type="ECO:0000256" key="2">
    <source>
        <dbReference type="SAM" id="MobiDB-lite"/>
    </source>
</evidence>
<gene>
    <name evidence="3" type="ORF">GSOID_T00021055001</name>
</gene>
<feature type="coiled-coil region" evidence="1">
    <location>
        <begin position="1062"/>
        <end position="1089"/>
    </location>
</feature>
<feature type="region of interest" description="Disordered" evidence="2">
    <location>
        <begin position="1150"/>
        <end position="1171"/>
    </location>
</feature>
<feature type="compositionally biased region" description="Polar residues" evidence="2">
    <location>
        <begin position="1016"/>
        <end position="1033"/>
    </location>
</feature>
<feature type="compositionally biased region" description="Polar residues" evidence="2">
    <location>
        <begin position="1092"/>
        <end position="1110"/>
    </location>
</feature>
<dbReference type="Proteomes" id="UP000011014">
    <property type="component" value="Unassembled WGS sequence"/>
</dbReference>
<name>E4YC89_OIKDI</name>
<organism evidence="3">
    <name type="scientific">Oikopleura dioica</name>
    <name type="common">Tunicate</name>
    <dbReference type="NCBI Taxonomy" id="34765"/>
    <lineage>
        <taxon>Eukaryota</taxon>
        <taxon>Metazoa</taxon>
        <taxon>Chordata</taxon>
        <taxon>Tunicata</taxon>
        <taxon>Appendicularia</taxon>
        <taxon>Copelata</taxon>
        <taxon>Oikopleuridae</taxon>
        <taxon>Oikopleura</taxon>
    </lineage>
</organism>
<sequence>MANVLRTIKSKAHQISETSPPQEINILQERIEKSKQKLDSIQSNAAKKAEMTEKLITSRREYERTTGQVEAFLSEIAAKQSSPVEMNTLLDQIRPEIEELRSMKESLKQAGQPWQAERHLKVLTKFHQQEHIARELLLREQDIANLKEEYEFKYESVASTLDDIATPVAFSSMSSPKEDEIEKKLACCHVTIADLARLRQDLKEIAILAQKLGDQEPARINQIGEKVGRNMAECNAIIRECQTKLAGLRDFSSIIATELKWLRETQIAITAPQSLPLQVSEVQKMIVRLNLLEDETLSRIEHLEKLLEVEEDERIPDDERDNARKSLETLKPSLLNDFDSQKKLMTEALSARQTYAERLKTVSGQLGSASARLDLIESDCNGFVMPDPDELKFTDQELEDVQSVLIDKLNEFEAASQCLSLSPSTNHLAQDRVKEAIVVIRQKANHLLSQASGMKSDISDAAAAWQSCEKVINEIREELKMADQFCNNYKDANSQNATEAANLAEAFRSYTDEMSKCCEERLEELDQVAAALGSQQSLLLAHEVLNERWDETKSTAASIRTELEAKASRWAIVEPMAGKIENSLDEIANALEKEKSAGFRFSENKFEKLLDKANETADEILQLEHMSIPLGHVGTVLHQRLQSRVQFQKDLLEDLVKEEIDSAELKEAAFKQLNQLKSWFDENLLSVITDPCKFNPPKTTFDQILADLGHLEIDQLKSLHRQICQKEKEVFSAGNDAAKLYTEKAPPKELGSMISNLQRQFSLAKKNIESACSQLRNCVAKREEAGVKLVTLMTALQDAELQLSDPVGDDTDLKVAIKKQEKLHGKLDELHLELLRLDAEATSGSKEDGVLPEVLKTACHQMSRVQQLADLRDKQLEKAAEKDEEVETLLRKADHLATLASSELNTIEKENAEPEMSASTIDQKYFELVALADRLSGVSKQLKEESKKRRPMEQQLSLAADSANCTSSRLRARADKLRELSSNAKSWGSDIREAQDKLIRSVNKPLSVTPPVIQITPPNDTPSMTSSSRSPATKLSPEASFSEVERLRKKLRSFTFADHGESKLLSQQLEDYKELHKQLKAAVQSAKMSQKISEVSNPPTRKHSPSFSNKSISAPAPVASSAPIHSRAAKLKLEPLLVVASANQTTSNGASAEYWTSNHPQSTCSPREAPTTSIKTPVTVLTSPHSNVQGPLTNITTVSSTRSLKSTDLASALEQLTFAPDFQRLCKNSATALDECEQVLQTQSGGTLDAQMERADLLSNRLDDIYPDLEKCDDQTSSITAIAPDFNSQKIAKNISSMLLDRWDTVRMRVAQQQNAIEIQMLEFEQYRRMVDGYKSEQESPTSIYSIVTS</sequence>
<feature type="region of interest" description="Disordered" evidence="2">
    <location>
        <begin position="1009"/>
        <end position="1042"/>
    </location>
</feature>